<comment type="caution">
    <text evidence="7">The sequence shown here is derived from an EMBL/GenBank/DDBJ whole genome shotgun (WGS) entry which is preliminary data.</text>
</comment>
<dbReference type="InterPro" id="IPR013912">
    <property type="entry name" value="Adenylate_cyclase-assoc_CAP_C"/>
</dbReference>
<dbReference type="SUPFAM" id="SSF101278">
    <property type="entry name" value="N-terminal domain of adenylylcyclase associated protein, CAP"/>
    <property type="match status" value="1"/>
</dbReference>
<feature type="region of interest" description="Disordered" evidence="5">
    <location>
        <begin position="245"/>
        <end position="307"/>
    </location>
</feature>
<accession>A0AAD5RG49</accession>
<keyword evidence="8" id="KW-1185">Reference proteome</keyword>
<organism evidence="7 8">
    <name type="scientific">Zalerion maritima</name>
    <dbReference type="NCBI Taxonomy" id="339359"/>
    <lineage>
        <taxon>Eukaryota</taxon>
        <taxon>Fungi</taxon>
        <taxon>Dikarya</taxon>
        <taxon>Ascomycota</taxon>
        <taxon>Pezizomycotina</taxon>
        <taxon>Sordariomycetes</taxon>
        <taxon>Lulworthiomycetidae</taxon>
        <taxon>Lulworthiales</taxon>
        <taxon>Lulworthiaceae</taxon>
        <taxon>Zalerion</taxon>
    </lineage>
</organism>
<feature type="region of interest" description="Disordered" evidence="5">
    <location>
        <begin position="332"/>
        <end position="382"/>
    </location>
</feature>
<feature type="domain" description="C-CAP/cofactor C-like" evidence="6">
    <location>
        <begin position="376"/>
        <end position="514"/>
    </location>
</feature>
<evidence type="ECO:0000256" key="3">
    <source>
        <dbReference type="ARBA" id="ARBA00072052"/>
    </source>
</evidence>
<evidence type="ECO:0000256" key="1">
    <source>
        <dbReference type="ARBA" id="ARBA00007659"/>
    </source>
</evidence>
<dbReference type="InterPro" id="IPR036223">
    <property type="entry name" value="CAP_C_sf"/>
</dbReference>
<dbReference type="GO" id="GO:0007015">
    <property type="term" value="P:actin filament organization"/>
    <property type="evidence" value="ECO:0007669"/>
    <property type="project" value="TreeGrafter"/>
</dbReference>
<evidence type="ECO:0000259" key="6">
    <source>
        <dbReference type="PROSITE" id="PS51329"/>
    </source>
</evidence>
<dbReference type="AlphaFoldDB" id="A0AAD5RG49"/>
<dbReference type="Pfam" id="PF01213">
    <property type="entry name" value="CAP_N-CM"/>
    <property type="match status" value="1"/>
</dbReference>
<name>A0AAD5RG49_9PEZI</name>
<dbReference type="PANTHER" id="PTHR10652:SF0">
    <property type="entry name" value="ADENYLYL CYCLASE-ASSOCIATED PROTEIN"/>
    <property type="match status" value="1"/>
</dbReference>
<feature type="compositionally biased region" description="Basic and acidic residues" evidence="5">
    <location>
        <begin position="332"/>
        <end position="341"/>
    </location>
</feature>
<dbReference type="EMBL" id="JAKWBI020000774">
    <property type="protein sequence ID" value="KAJ2892574.1"/>
    <property type="molecule type" value="Genomic_DNA"/>
</dbReference>
<sequence length="538" mass="57719">MATPGNQMHNLTTLIKRLEAATSRLEDIASSTAEIPQAVPALAPSTIITAASGTSTPAPPPPPPKTEEPLPESIEEFDIFIKETVDKWVGLSKKIGGVVAEQAEMVLQGFKAQRTFLLITTKAKKPDLLGPEMVIYQDLLKGINGALMDATEIKEKNRANKEQGDFLSTVAEGLMVLAWVTVDPRPFKHVEESLGSAQFFGNRVLKSAKESGNEDHKQWVQTFYSIFRELQEYVKRYFSTGIPWNPKGKPADEVAKELASPAKGAPAPPGPPPPPGAGGPPPPPPPGPPPVLDVSGAPAAPPASKSSGGFNAVFSELNKGEAVTASLRKVDKSQMTHKNPDLRASCTVPGSGAASRGKSPAPARKPKPESMRVKKPPKKELSKSMWTVENFDKDQTAPIEIEAEQRHSILISKCSNCTVIVKGKANSITIENTQRFNLIVETLISSVDIVKSSNFALQVTGSLPTVMMDQIDGAQIYFSKESVSTKVYSSKSSGINIVVLMGEGEDEESTELPLPSQICSYFDPEKGELVNEIVGHAG</sequence>
<dbReference type="InterPro" id="IPR016098">
    <property type="entry name" value="CAP/MinC_C"/>
</dbReference>
<evidence type="ECO:0000256" key="4">
    <source>
        <dbReference type="RuleBase" id="RU000647"/>
    </source>
</evidence>
<feature type="compositionally biased region" description="Low complexity" evidence="5">
    <location>
        <begin position="295"/>
        <end position="307"/>
    </location>
</feature>
<dbReference type="InterPro" id="IPR006599">
    <property type="entry name" value="CARP_motif"/>
</dbReference>
<feature type="compositionally biased region" description="Pro residues" evidence="5">
    <location>
        <begin position="266"/>
        <end position="291"/>
    </location>
</feature>
<feature type="compositionally biased region" description="Basic and acidic residues" evidence="5">
    <location>
        <begin position="366"/>
        <end position="382"/>
    </location>
</feature>
<dbReference type="InterPro" id="IPR001837">
    <property type="entry name" value="Adenylate_cyclase-assoc_CAP"/>
</dbReference>
<dbReference type="PANTHER" id="PTHR10652">
    <property type="entry name" value="ADENYLYL CYCLASE-ASSOCIATED PROTEIN"/>
    <property type="match status" value="1"/>
</dbReference>
<dbReference type="Pfam" id="PF21938">
    <property type="entry name" value="CAP_N"/>
    <property type="match status" value="1"/>
</dbReference>
<dbReference type="InterPro" id="IPR053950">
    <property type="entry name" value="CAP_N"/>
</dbReference>
<evidence type="ECO:0000313" key="7">
    <source>
        <dbReference type="EMBL" id="KAJ2892574.1"/>
    </source>
</evidence>
<dbReference type="InterPro" id="IPR036222">
    <property type="entry name" value="CAP_N_sf"/>
</dbReference>
<dbReference type="GO" id="GO:0019933">
    <property type="term" value="P:cAMP-mediated signaling"/>
    <property type="evidence" value="ECO:0007669"/>
    <property type="project" value="TreeGrafter"/>
</dbReference>
<dbReference type="GO" id="GO:0005737">
    <property type="term" value="C:cytoplasm"/>
    <property type="evidence" value="ECO:0007669"/>
    <property type="project" value="TreeGrafter"/>
</dbReference>
<dbReference type="SMART" id="SM00673">
    <property type="entry name" value="CARP"/>
    <property type="match status" value="2"/>
</dbReference>
<reference evidence="7" key="1">
    <citation type="submission" date="2022-07" db="EMBL/GenBank/DDBJ databases">
        <title>Draft genome sequence of Zalerion maritima ATCC 34329, a (micro)plastics degrading marine fungus.</title>
        <authorList>
            <person name="Paco A."/>
            <person name="Goncalves M.F.M."/>
            <person name="Rocha-Santos T.A.P."/>
            <person name="Alves A."/>
        </authorList>
    </citation>
    <scope>NUCLEOTIDE SEQUENCE</scope>
    <source>
        <strain evidence="7">ATCC 34329</strain>
    </source>
</reference>
<dbReference type="Gene3D" id="1.25.40.330">
    <property type="entry name" value="Adenylate cyclase-associated CAP, N-terminal domain"/>
    <property type="match status" value="1"/>
</dbReference>
<comment type="similarity">
    <text evidence="1 4">Belongs to the CAP family.</text>
</comment>
<dbReference type="InterPro" id="IPR013992">
    <property type="entry name" value="Adenylate_cyclase-assoc_CAP_N"/>
</dbReference>
<dbReference type="InterPro" id="IPR018106">
    <property type="entry name" value="CAP_CS_N"/>
</dbReference>
<protein>
    <recommendedName>
        <fullName evidence="3 4">Adenylyl cyclase-associated protein</fullName>
    </recommendedName>
</protein>
<feature type="region of interest" description="Disordered" evidence="5">
    <location>
        <begin position="50"/>
        <end position="70"/>
    </location>
</feature>
<dbReference type="PROSITE" id="PS51329">
    <property type="entry name" value="C_CAP_COFACTOR_C"/>
    <property type="match status" value="1"/>
</dbReference>
<proteinExistence type="inferred from homology"/>
<comment type="function">
    <text evidence="2">The N-terminal domain binds to adenylyl cyclase, thereby enabling adenylyl cyclase to be activated by upstream regulatory signals, such as Ras. The C-terminal domain is required for normal cellular morphology and growth control.</text>
</comment>
<evidence type="ECO:0000256" key="2">
    <source>
        <dbReference type="ARBA" id="ARBA00054756"/>
    </source>
</evidence>
<dbReference type="SUPFAM" id="SSF69340">
    <property type="entry name" value="C-terminal domain of adenylylcyclase associated protein"/>
    <property type="match status" value="1"/>
</dbReference>
<dbReference type="GO" id="GO:0003779">
    <property type="term" value="F:actin binding"/>
    <property type="evidence" value="ECO:0007669"/>
    <property type="project" value="InterPro"/>
</dbReference>
<dbReference type="PROSITE" id="PS01088">
    <property type="entry name" value="CAP_1"/>
    <property type="match status" value="1"/>
</dbReference>
<dbReference type="InterPro" id="IPR017901">
    <property type="entry name" value="C-CAP_CF_C-like"/>
</dbReference>
<gene>
    <name evidence="7" type="ORF">MKZ38_009605</name>
</gene>
<dbReference type="GO" id="GO:0008179">
    <property type="term" value="F:adenylate cyclase binding"/>
    <property type="evidence" value="ECO:0007669"/>
    <property type="project" value="TreeGrafter"/>
</dbReference>
<dbReference type="Pfam" id="PF08603">
    <property type="entry name" value="CAP_C"/>
    <property type="match status" value="1"/>
</dbReference>
<dbReference type="Proteomes" id="UP001201980">
    <property type="component" value="Unassembled WGS sequence"/>
</dbReference>
<evidence type="ECO:0000256" key="5">
    <source>
        <dbReference type="SAM" id="MobiDB-lite"/>
    </source>
</evidence>
<dbReference type="FunFam" id="1.25.40.330:FF:000001">
    <property type="entry name" value="Adenylyl cyclase-associated protein"/>
    <property type="match status" value="1"/>
</dbReference>
<dbReference type="Gene3D" id="2.160.20.70">
    <property type="match status" value="1"/>
</dbReference>
<evidence type="ECO:0000313" key="8">
    <source>
        <dbReference type="Proteomes" id="UP001201980"/>
    </source>
</evidence>